<gene>
    <name evidence="1" type="ordered locus">BH0554</name>
</gene>
<protein>
    <submittedName>
        <fullName evidence="1">Uncharacterized protein</fullName>
    </submittedName>
</protein>
<organism evidence="1 2">
    <name type="scientific">Borrelia hermsii (strain HS1 / DAH)</name>
    <dbReference type="NCBI Taxonomy" id="314723"/>
    <lineage>
        <taxon>Bacteria</taxon>
        <taxon>Pseudomonadati</taxon>
        <taxon>Spirochaetota</taxon>
        <taxon>Spirochaetia</taxon>
        <taxon>Spirochaetales</taxon>
        <taxon>Borreliaceae</taxon>
        <taxon>Borrelia</taxon>
    </lineage>
</organism>
<dbReference type="AlphaFoldDB" id="A0AA34WDQ1"/>
<reference evidence="2" key="1">
    <citation type="submission" date="2004-12" db="EMBL/GenBank/DDBJ databases">
        <title>The genome sequence of Borrelia hermsii and Borrelia turicatae: comparative analysis of two agents of endemic N. America relapsing fever.</title>
        <authorList>
            <person name="Porcella S.F."/>
            <person name="Raffel S.J."/>
            <person name="Schrumpf M.E."/>
            <person name="Montgomery B."/>
            <person name="Smith T."/>
            <person name="Schwan T.G."/>
        </authorList>
    </citation>
    <scope>NUCLEOTIDE SEQUENCE [LARGE SCALE GENOMIC DNA]</scope>
    <source>
        <strain evidence="2">HS1 / DAH</strain>
    </source>
</reference>
<dbReference type="KEGG" id="bhr:BH0554"/>
<name>A0AA34WDQ1_BORHD</name>
<sequence>MFMKLENMDEVWALPVCCNINNSIIDDFRLSDKYKDQVFYISYKDDIILKFIDIVDSNEFDLKLFDNKIDFEGQIPVVLYSESLDSLLGAEESIDFELKDIEQNDVYFDSRVKESGEFKIHNSYYEFSDYLNYCSDILLVRVCFKGDSLIIDADLDNIALVKQIISNNFCIAFDKIIINPINNDCLNGLFPVSFNAVLQGIIIAKKLGQKVNVIYYKRHFLMAQSLSLKFSAVNYLSVENRLAKIMLDLEIDRPLNFLYKFYFDCLRHIFSNLFFDVCVHINFISTKSNAIFFYDNYFFFESSVYNFIYSNFYNLAVSLSIEPLSYLLSYVKGEYNIFLKLFKEMDLKNSIMRKSSSISLNNEYNIFDVRRKGIGFAFLNLDPNLDSAFLSGNQTVSMSLHKDKLDVSIPYRVIDVNLINYLRNTLARTFSLSYDNVNFIVSDAFGEDVEPYSALIKESYLIEREVLAMKDELVVMIGEDFKGEYPVVVGQNFVVDIGKRFNVACSLEIDVGISSFNIIFSNVNFFVENGKFDKLRINNKRAFSIFSLAVDYVFGNITYDIVDSVELEFIEDGEFVFSFRVLFVASVSAIRTALIQAFDFNICKTPIDLKDILNSWSVRIDTN</sequence>
<proteinExistence type="predicted"/>
<evidence type="ECO:0000313" key="1">
    <source>
        <dbReference type="EMBL" id="AAX17060.1"/>
    </source>
</evidence>
<evidence type="ECO:0000313" key="2">
    <source>
        <dbReference type="Proteomes" id="UP000008834"/>
    </source>
</evidence>
<dbReference type="Proteomes" id="UP000008834">
    <property type="component" value="Chromosome"/>
</dbReference>
<dbReference type="EMBL" id="CP000048">
    <property type="protein sequence ID" value="AAX17060.1"/>
    <property type="molecule type" value="Genomic_DNA"/>
</dbReference>
<accession>A0AA34WDQ1</accession>